<organism evidence="8 9">
    <name type="scientific">Leucobacter soli</name>
    <dbReference type="NCBI Taxonomy" id="2812850"/>
    <lineage>
        <taxon>Bacteria</taxon>
        <taxon>Bacillati</taxon>
        <taxon>Actinomycetota</taxon>
        <taxon>Actinomycetes</taxon>
        <taxon>Micrococcales</taxon>
        <taxon>Microbacteriaceae</taxon>
        <taxon>Leucobacter</taxon>
    </lineage>
</organism>
<dbReference type="Proteomes" id="UP000693892">
    <property type="component" value="Unassembled WGS sequence"/>
</dbReference>
<evidence type="ECO:0000259" key="6">
    <source>
        <dbReference type="Pfam" id="PF17210"/>
    </source>
</evidence>
<feature type="domain" description="SD-repeat containing protein B" evidence="6">
    <location>
        <begin position="901"/>
        <end position="1024"/>
    </location>
</feature>
<evidence type="ECO:0000256" key="4">
    <source>
        <dbReference type="SAM" id="MobiDB-lite"/>
    </source>
</evidence>
<sequence>MWDLVKNGQALEENSGYAYGPTPLQCAWDASKTCMETGYHVFVTAPAGGKGAMPAVGDVTFVDDLSPAAMYPHLVGTAALDPENPDSIVNNLDLYGSKIVSVASNSGATTGGRPYGKISPSPSGTAQAHNSVRDTGQLEITDSGPGTAAQLTIKNADFSLRTYPTQNATGSAIPGDAAYAISFHIRVHTPVEVIREFGSSSGSNGTRTLRTFNQYSDLHIEGFDPQNGDVQGSDDQPGNSSADSWGAAGPNIPSWVKPAGFSDWHWNDYRTTTPNVSLAGSFTKYFVGVTGLPGNMTAQEFWPSGPSTTGEGPPGGATRRSGGITVAPEQSIVSLLAIGGTDNTLPANVSVVACDVWDNTKLHLEARNVPAGNATARLVPSNGAPVWINGYNNVATADPNVVRSAVSALEVPEMVIEYSPLSAATVDDETRCRDSEGPWLTDPTDATFANDPVLEAQGVYTGVGRVRVHLVLPEPAGTNISEARAYVAIGMRVADSGYPSGTILPNWATNTRINFSTASMTEVLAQNSATWQKSAYRPETHDGAAGDRLILAHAQARIDKQVRKGDTGAFSSTPPNVTGGDLVQYRLSPSLTSGAQAPGILKDVWVEDCLPASQSYDTASVTPAIVSPGSTPADAERPDCASGETYIRWVLPDQEVNTVIEPIILSVEVSPTAADGVYTNTVVVWAEDDASTLAQRSDQAQIQIANIAGIKLEKEALTPVVQVNRAGQATDELNKWAVRLSNTLPASEQSGVTNPDVIDVLPKQGVAGTDFTGTFEFVEATVTQGGAQTRILYTKTANVSANPQDPSNGAAGATTWCDAPAGGTRVSGVNGCPASAAEVTGLRIQRSGAYLSGDVIEIELSMVGVGNRGGDVYVNRAMAAADGLDNTVGPIRRPEVAIESSIGDYTWWDLNRNGIQDSFQGSPEQPAEGIVVRLSGTDDLGNAVSIDAETDDSGAYLFRGLRSSDDDGYTVTFVAPDGSEFTQQFANGADGDQTNDSNADTETGEADPLVLGRDTHDRTVDAGFLPNGGLQINKTVAGAGAGEYAKDDTLVFDVVCTFDDGSGADPVAVFDGEVSLSVDGADAVTSDVLGPLPAYASCTVTETDSGSADEAAGPVTVTVPWDSSAQTSGTVTASLTNFYSAGSVEVTKKLDGDRDAIEQAKNKVFEILVTCQIEETDADGETLRADVYSGSVLIKGGQTKYLVDENDEARVLPLGTKCFGEEVDDGGAVESVVDRDSFENAAIVTDGSPDELQVLTISAVNTFEDPEVSENCEEDCIPNLGGTLLGGVLLLGAGLMLIGGAAMMLRDRRRREEDEEFPIQMS</sequence>
<dbReference type="GO" id="GO:0005576">
    <property type="term" value="C:extracellular region"/>
    <property type="evidence" value="ECO:0007669"/>
    <property type="project" value="UniProtKB-SubCell"/>
</dbReference>
<comment type="subcellular location">
    <subcellularLocation>
        <location evidence="1">Secreted</location>
    </subcellularLocation>
</comment>
<feature type="compositionally biased region" description="Polar residues" evidence="4">
    <location>
        <begin position="228"/>
        <end position="243"/>
    </location>
</feature>
<gene>
    <name evidence="8" type="ORF">LEUCIP111803_02561</name>
</gene>
<evidence type="ECO:0000313" key="8">
    <source>
        <dbReference type="EMBL" id="CAG7622837.1"/>
    </source>
</evidence>
<feature type="domain" description="DUF5979" evidence="7">
    <location>
        <begin position="1144"/>
        <end position="1264"/>
    </location>
</feature>
<dbReference type="EMBL" id="CAJVAP010000053">
    <property type="protein sequence ID" value="CAG7622837.1"/>
    <property type="molecule type" value="Genomic_DNA"/>
</dbReference>
<keyword evidence="5" id="KW-0472">Membrane</keyword>
<feature type="transmembrane region" description="Helical" evidence="5">
    <location>
        <begin position="1284"/>
        <end position="1305"/>
    </location>
</feature>
<evidence type="ECO:0000256" key="1">
    <source>
        <dbReference type="ARBA" id="ARBA00004613"/>
    </source>
</evidence>
<feature type="compositionally biased region" description="Polar residues" evidence="4">
    <location>
        <begin position="985"/>
        <end position="1001"/>
    </location>
</feature>
<evidence type="ECO:0008006" key="10">
    <source>
        <dbReference type="Google" id="ProtNLM"/>
    </source>
</evidence>
<feature type="region of interest" description="Disordered" evidence="4">
    <location>
        <begin position="220"/>
        <end position="249"/>
    </location>
</feature>
<proteinExistence type="predicted"/>
<evidence type="ECO:0000313" key="9">
    <source>
        <dbReference type="Proteomes" id="UP000693892"/>
    </source>
</evidence>
<reference evidence="8" key="1">
    <citation type="submission" date="2021-06" db="EMBL/GenBank/DDBJ databases">
        <authorList>
            <person name="Criscuolo A."/>
        </authorList>
    </citation>
    <scope>NUCLEOTIDE SEQUENCE</scope>
    <source>
        <strain evidence="8">CIP111803</strain>
    </source>
</reference>
<feature type="domain" description="DUF5979" evidence="7">
    <location>
        <begin position="1030"/>
        <end position="1139"/>
    </location>
</feature>
<name>A0A916K372_9MICO</name>
<keyword evidence="9" id="KW-1185">Reference proteome</keyword>
<dbReference type="Pfam" id="PF17210">
    <property type="entry name" value="SdrD_B"/>
    <property type="match status" value="1"/>
</dbReference>
<keyword evidence="2" id="KW-0964">Secreted</keyword>
<evidence type="ECO:0000256" key="2">
    <source>
        <dbReference type="ARBA" id="ARBA00022525"/>
    </source>
</evidence>
<evidence type="ECO:0000256" key="5">
    <source>
        <dbReference type="SAM" id="Phobius"/>
    </source>
</evidence>
<dbReference type="Pfam" id="PF19407">
    <property type="entry name" value="DUF5979"/>
    <property type="match status" value="2"/>
</dbReference>
<feature type="region of interest" description="Disordered" evidence="4">
    <location>
        <begin position="985"/>
        <end position="1009"/>
    </location>
</feature>
<evidence type="ECO:0000256" key="3">
    <source>
        <dbReference type="ARBA" id="ARBA00022729"/>
    </source>
</evidence>
<protein>
    <recommendedName>
        <fullName evidence="10">SD-repeat containing protein B domain-containing protein</fullName>
    </recommendedName>
</protein>
<evidence type="ECO:0000259" key="7">
    <source>
        <dbReference type="Pfam" id="PF19407"/>
    </source>
</evidence>
<dbReference type="InterPro" id="IPR046022">
    <property type="entry name" value="DUF5979"/>
</dbReference>
<keyword evidence="5" id="KW-1133">Transmembrane helix</keyword>
<dbReference type="InterPro" id="IPR033764">
    <property type="entry name" value="Sdr_B"/>
</dbReference>
<accession>A0A916K372</accession>
<keyword evidence="5" id="KW-0812">Transmembrane</keyword>
<feature type="region of interest" description="Disordered" evidence="4">
    <location>
        <begin position="109"/>
        <end position="132"/>
    </location>
</feature>
<feature type="compositionally biased region" description="Polar residues" evidence="4">
    <location>
        <begin position="120"/>
        <end position="132"/>
    </location>
</feature>
<keyword evidence="3" id="KW-0732">Signal</keyword>
<comment type="caution">
    <text evidence="8">The sequence shown here is derived from an EMBL/GenBank/DDBJ whole genome shotgun (WGS) entry which is preliminary data.</text>
</comment>